<evidence type="ECO:0000313" key="9">
    <source>
        <dbReference type="Proteomes" id="UP000324585"/>
    </source>
</evidence>
<feature type="compositionally biased region" description="Acidic residues" evidence="6">
    <location>
        <begin position="1561"/>
        <end position="1600"/>
    </location>
</feature>
<proteinExistence type="inferred from homology"/>
<dbReference type="GO" id="GO:0036297">
    <property type="term" value="P:interstrand cross-link repair"/>
    <property type="evidence" value="ECO:0007669"/>
    <property type="project" value="TreeGrafter"/>
</dbReference>
<dbReference type="GO" id="GO:1990918">
    <property type="term" value="P:double-strand break repair involved in meiotic recombination"/>
    <property type="evidence" value="ECO:0007669"/>
    <property type="project" value="TreeGrafter"/>
</dbReference>
<comment type="subcellular location">
    <subcellularLocation>
        <location evidence="1">Nucleus</location>
    </subcellularLocation>
</comment>
<dbReference type="InterPro" id="IPR029448">
    <property type="entry name" value="FANCD2"/>
</dbReference>
<evidence type="ECO:0000256" key="5">
    <source>
        <dbReference type="ARBA" id="ARBA00093456"/>
    </source>
</evidence>
<sequence length="1874" mass="206043">MGVDGGVQRADEVVDVLAHDFGAGELKAVLERGGLKGDAHTLRYGVVHTPSAARRASDALVTAVEQSLRSGELSAARCVQLLDRAWAEHAALHRALLPLIDLAEPSEQPQDQAADCAWTSDVAQYYALSSHPSLVGSLMALKPLNNRLATILIQRLAEFSQDDLQHEDDLEHDSHLHAPERSSAQAGNGGLFTFQRSIPKLILGHLHWVDTTPHGLGQTEALNEVAGLPNAQSQSAHPLLDDYFAVLSACSLGIQRDMIAKLPEFMCAGSEPFVLDALAGLFSENRALAAVILETLAFVRMDAARLHLWVDDYAMRLLPLADQHVIPALLQFIFRKQHACSGSIPITRTLQQCRLLFDASGLDRSTCGLVVDSLKQTFASRLDTATSVARALRGVCISGDLETGRTRELDIWIYLSLAQAAMSCSSSSSTLARTKRTRPAKRAGGSAGSGGFSCGALSVISIETDVHRLIEHHAQLDVRCADAAVKTWVRALALLRESAVDMSCSVRLLISCIRNSAVPRARRSACTVLVELFVTSPDVEMDMNASTVLDMLPLQRLILSELVAMVTAASSSPASINSALLCLLRITLRCRASRSLHIQHAIANCRAFIDAILDCMERFSSWQTRVVYTVFYLAYSGVSSEPERCTSATSQNVLDPTLNILIRKQLCHTHREYQRIGIIGGVTVAKLLCLQEHHNGEEEEHQQELLQPANQAAVLQKAEEILKLLRSVAHSHVDNARLLYDELGTAFCARTMRADLLRKVVKRLSADINRMFLRPIQGFDSESTLNPDDPAKVHEQPNLWGNIDQLEAGFYVPILEFCGSAAEQDRAAIQTLCSLMGAIVQGTLATCHNSLASLDGVLGAPLELPAALGTDQYAADEFGALPASAQLPIALATFTAINWIRQCLNAFGDQDSVDSPCQAESQRAETREFRKKCLVRLVHLVKLHRALEHFVRCAPELGDALCVYTSQVSSSSDEHYHFKLLGNHINAPVGGGRGASLSLARLAQCVVPLEISAIQILVDIENVKMYSILDDPSDFALVGDACLLLLREFLRCVRDVSGVASMIEEIGLYQPGDPNAGVRADACRNAGDAVVWLPRGYMQRYSPRAFEAPVRAVCHLVRRCLLHYCSTQANGTGAASCVEDEEAAHDNTDSQNAGPFIMQDVIPSLLVMCDVVVNAVKQSRAELLVVVGKEEETAGPDADDIRTCVWPLGIGSEPTGSDTFCARALELMVRAEPSCDFRAACAVLRIVDTLRPPRRASDQQNELHVQAGHREMLDDKILCMLVEKTLVKPDCSSRAAAAASAARLSPLCPKEPHEKCVFDLLKIYERCSESRFGALRNLLEAARLGLADAERDGQTNRIDGAPFLFAAREGTVDLLVQFVLSACAEHVGGCQTLSAQVSVAEKEDDHSSSLLVLVAILHDALMLARERETLWGSSLKAGRRFVEAVSKVHMGVLGETLQQHHNQRKQDKAAAVGYIVELLKKLQKITRFLQRLAVHVKGGNAGSDSLAKIVPELRKALELFIYDVKIMFERLQALQSLSIGNLKHRDIYGHDLPSSQLLAPESEESEESVEDDEDEDEEEDNDNEERHEDDEEQPDIDEQNELGATMVDEDSDGGVRAGELGFKNWSSGEQENLAPNDEHEITHPLQRSQKRSRRHYSDANSSGFPHKRSPESECDLAHVLHRSRPPVCRRGRGAQLISKSIPTRVVIFFFVDQLTRTSSTTFNVKSSPRDSFLFVRVPQRLQWLCGRQSLSLVLISGRHNMLRLLLRTFQYVLRTLTEDDSQVCADDTVSAHWPQLDTFAPPRMGRGARAALRLVVFGVMLFAVLYRIVRARTSADLGDAKARQLATLRMRMLDLAQRESRSKRSVRQSRLRCE</sequence>
<evidence type="ECO:0000256" key="4">
    <source>
        <dbReference type="ARBA" id="ARBA00023242"/>
    </source>
</evidence>
<keyword evidence="7" id="KW-0812">Transmembrane</keyword>
<evidence type="ECO:0000256" key="7">
    <source>
        <dbReference type="SAM" id="Phobius"/>
    </source>
</evidence>
<evidence type="ECO:0000256" key="1">
    <source>
        <dbReference type="ARBA" id="ARBA00004123"/>
    </source>
</evidence>
<name>A0A5J4Z7P0_PORPP</name>
<dbReference type="GO" id="GO:0007129">
    <property type="term" value="P:homologous chromosome pairing at meiosis"/>
    <property type="evidence" value="ECO:0007669"/>
    <property type="project" value="TreeGrafter"/>
</dbReference>
<dbReference type="OrthoDB" id="27031at2759"/>
<gene>
    <name evidence="8" type="ORF">FVE85_7576</name>
</gene>
<feature type="transmembrane region" description="Helical" evidence="7">
    <location>
        <begin position="1810"/>
        <end position="1829"/>
    </location>
</feature>
<keyword evidence="9" id="KW-1185">Reference proteome</keyword>
<protein>
    <submittedName>
        <fullName evidence="8">Fanconi anemia group D2 protein-like</fullName>
    </submittedName>
</protein>
<dbReference type="GO" id="GO:0000793">
    <property type="term" value="C:condensed chromosome"/>
    <property type="evidence" value="ECO:0007669"/>
    <property type="project" value="TreeGrafter"/>
</dbReference>
<keyword evidence="2" id="KW-1017">Isopeptide bond</keyword>
<evidence type="ECO:0000256" key="3">
    <source>
        <dbReference type="ARBA" id="ARBA00022843"/>
    </source>
</evidence>
<dbReference type="PANTHER" id="PTHR32086">
    <property type="entry name" value="FANCONI ANEMIA GROUP D2 PROTEIN"/>
    <property type="match status" value="1"/>
</dbReference>
<comment type="similarity">
    <text evidence="5">Belongs to the Fanconi anemia protein FANCD2 family.</text>
</comment>
<dbReference type="GO" id="GO:0005634">
    <property type="term" value="C:nucleus"/>
    <property type="evidence" value="ECO:0007669"/>
    <property type="project" value="UniProtKB-SubCell"/>
</dbReference>
<dbReference type="Pfam" id="PF14631">
    <property type="entry name" value="FancD2"/>
    <property type="match status" value="2"/>
</dbReference>
<evidence type="ECO:0000256" key="6">
    <source>
        <dbReference type="SAM" id="MobiDB-lite"/>
    </source>
</evidence>
<dbReference type="GO" id="GO:0070182">
    <property type="term" value="F:DNA polymerase binding"/>
    <property type="evidence" value="ECO:0007669"/>
    <property type="project" value="TreeGrafter"/>
</dbReference>
<dbReference type="EMBL" id="VRMN01000001">
    <property type="protein sequence ID" value="KAA8499991.1"/>
    <property type="molecule type" value="Genomic_DNA"/>
</dbReference>
<dbReference type="GO" id="GO:0031573">
    <property type="term" value="P:mitotic intra-S DNA damage checkpoint signaling"/>
    <property type="evidence" value="ECO:0007669"/>
    <property type="project" value="TreeGrafter"/>
</dbReference>
<accession>A0A5J4Z7P0</accession>
<dbReference type="Proteomes" id="UP000324585">
    <property type="component" value="Unassembled WGS sequence"/>
</dbReference>
<keyword evidence="7" id="KW-1133">Transmembrane helix</keyword>
<keyword evidence="4" id="KW-0539">Nucleus</keyword>
<evidence type="ECO:0000313" key="8">
    <source>
        <dbReference type="EMBL" id="KAA8499991.1"/>
    </source>
</evidence>
<feature type="region of interest" description="Disordered" evidence="6">
    <location>
        <begin position="1626"/>
        <end position="1672"/>
    </location>
</feature>
<dbReference type="PANTHER" id="PTHR32086:SF0">
    <property type="entry name" value="FANCONI ANEMIA GROUP D2 PROTEIN"/>
    <property type="match status" value="1"/>
</dbReference>
<keyword evidence="3" id="KW-0832">Ubl conjugation</keyword>
<comment type="caution">
    <text evidence="8">The sequence shown here is derived from an EMBL/GenBank/DDBJ whole genome shotgun (WGS) entry which is preliminary data.</text>
</comment>
<keyword evidence="7" id="KW-0472">Membrane</keyword>
<dbReference type="SUPFAM" id="SSF48371">
    <property type="entry name" value="ARM repeat"/>
    <property type="match status" value="1"/>
</dbReference>
<dbReference type="InterPro" id="IPR016024">
    <property type="entry name" value="ARM-type_fold"/>
</dbReference>
<evidence type="ECO:0000256" key="2">
    <source>
        <dbReference type="ARBA" id="ARBA00022499"/>
    </source>
</evidence>
<feature type="region of interest" description="Disordered" evidence="6">
    <location>
        <begin position="1552"/>
        <end position="1601"/>
    </location>
</feature>
<organism evidence="8 9">
    <name type="scientific">Porphyridium purpureum</name>
    <name type="common">Red alga</name>
    <name type="synonym">Porphyridium cruentum</name>
    <dbReference type="NCBI Taxonomy" id="35688"/>
    <lineage>
        <taxon>Eukaryota</taxon>
        <taxon>Rhodophyta</taxon>
        <taxon>Bangiophyceae</taxon>
        <taxon>Porphyridiales</taxon>
        <taxon>Porphyridiaceae</taxon>
        <taxon>Porphyridium</taxon>
    </lineage>
</organism>
<reference evidence="9" key="1">
    <citation type="journal article" date="2019" name="Nat. Commun.">
        <title>Expansion of phycobilisome linker gene families in mesophilic red algae.</title>
        <authorList>
            <person name="Lee J."/>
            <person name="Kim D."/>
            <person name="Bhattacharya D."/>
            <person name="Yoon H.S."/>
        </authorList>
    </citation>
    <scope>NUCLEOTIDE SEQUENCE [LARGE SCALE GENOMIC DNA]</scope>
    <source>
        <strain evidence="9">CCMP 1328</strain>
    </source>
</reference>